<dbReference type="GO" id="GO:0005634">
    <property type="term" value="C:nucleus"/>
    <property type="evidence" value="ECO:0007669"/>
    <property type="project" value="UniProtKB-SubCell"/>
</dbReference>
<dbReference type="PROSITE" id="PS00658">
    <property type="entry name" value="FORK_HEAD_2"/>
    <property type="match status" value="1"/>
</dbReference>
<dbReference type="Pfam" id="PF00250">
    <property type="entry name" value="Forkhead"/>
    <property type="match status" value="1"/>
</dbReference>
<dbReference type="SUPFAM" id="SSF46785">
    <property type="entry name" value="Winged helix' DNA-binding domain"/>
    <property type="match status" value="1"/>
</dbReference>
<dbReference type="PANTHER" id="PTHR46878:SF1">
    <property type="entry name" value="FORKHEAD BOX PROTEIN M1"/>
    <property type="match status" value="1"/>
</dbReference>
<dbReference type="PANTHER" id="PTHR46878">
    <property type="entry name" value="FORKHEAD BOX PROTEIN M1"/>
    <property type="match status" value="1"/>
</dbReference>
<dbReference type="InterPro" id="IPR042839">
    <property type="entry name" value="FOXM1"/>
</dbReference>
<gene>
    <name evidence="6" type="primary">LOC114645872</name>
</gene>
<keyword evidence="2 3" id="KW-0238">DNA-binding</keyword>
<evidence type="ECO:0000313" key="7">
    <source>
        <dbReference type="Proteomes" id="UP000694620"/>
    </source>
</evidence>
<feature type="DNA-binding region" description="Fork-head" evidence="3">
    <location>
        <begin position="61"/>
        <end position="142"/>
    </location>
</feature>
<feature type="domain" description="Fork-head" evidence="5">
    <location>
        <begin position="61"/>
        <end position="142"/>
    </location>
</feature>
<comment type="subcellular location">
    <subcellularLocation>
        <location evidence="1 3">Nucleus</location>
    </subcellularLocation>
</comment>
<feature type="region of interest" description="Disordered" evidence="4">
    <location>
        <begin position="39"/>
        <end position="59"/>
    </location>
</feature>
<evidence type="ECO:0000256" key="2">
    <source>
        <dbReference type="ARBA" id="ARBA00023125"/>
    </source>
</evidence>
<dbReference type="AlphaFoldDB" id="A0A8C4SN08"/>
<reference evidence="6" key="1">
    <citation type="submission" date="2021-06" db="EMBL/GenBank/DDBJ databases">
        <authorList>
            <consortium name="Wellcome Sanger Institute Data Sharing"/>
        </authorList>
    </citation>
    <scope>NUCLEOTIDE SEQUENCE [LARGE SCALE GENOMIC DNA]</scope>
</reference>
<protein>
    <submittedName>
        <fullName evidence="6">Forkhead box protein M1-like</fullName>
    </submittedName>
</protein>
<dbReference type="PRINTS" id="PR00053">
    <property type="entry name" value="FORKHEAD"/>
</dbReference>
<dbReference type="PROSITE" id="PS50039">
    <property type="entry name" value="FORK_HEAD_3"/>
    <property type="match status" value="1"/>
</dbReference>
<evidence type="ECO:0000256" key="4">
    <source>
        <dbReference type="SAM" id="MobiDB-lite"/>
    </source>
</evidence>
<evidence type="ECO:0000259" key="5">
    <source>
        <dbReference type="PROSITE" id="PS50039"/>
    </source>
</evidence>
<evidence type="ECO:0000313" key="6">
    <source>
        <dbReference type="Ensembl" id="ENSECRP00000019404.1"/>
    </source>
</evidence>
<dbReference type="InterPro" id="IPR001766">
    <property type="entry name" value="Fork_head_dom"/>
</dbReference>
<dbReference type="GeneTree" id="ENSGT00940000158804"/>
<dbReference type="Proteomes" id="UP000694620">
    <property type="component" value="Chromosome 2"/>
</dbReference>
<keyword evidence="7" id="KW-1185">Reference proteome</keyword>
<reference evidence="6" key="2">
    <citation type="submission" date="2025-08" db="UniProtKB">
        <authorList>
            <consortium name="Ensembl"/>
        </authorList>
    </citation>
    <scope>IDENTIFICATION</scope>
</reference>
<reference evidence="6" key="3">
    <citation type="submission" date="2025-09" db="UniProtKB">
        <authorList>
            <consortium name="Ensembl"/>
        </authorList>
    </citation>
    <scope>IDENTIFICATION</scope>
</reference>
<dbReference type="InterPro" id="IPR018122">
    <property type="entry name" value="TF_fork_head_CS_1"/>
</dbReference>
<name>A0A8C4SN08_ERPCA</name>
<evidence type="ECO:0000256" key="1">
    <source>
        <dbReference type="ARBA" id="ARBA00004123"/>
    </source>
</evidence>
<accession>A0A8C4SN08</accession>
<dbReference type="SMART" id="SM00339">
    <property type="entry name" value="FH"/>
    <property type="match status" value="1"/>
</dbReference>
<keyword evidence="3" id="KW-0539">Nucleus</keyword>
<dbReference type="InterPro" id="IPR030456">
    <property type="entry name" value="TF_fork_head_CS_2"/>
</dbReference>
<proteinExistence type="predicted"/>
<dbReference type="PROSITE" id="PS00657">
    <property type="entry name" value="FORK_HEAD_1"/>
    <property type="match status" value="1"/>
</dbReference>
<organism evidence="6 7">
    <name type="scientific">Erpetoichthys calabaricus</name>
    <name type="common">Rope fish</name>
    <name type="synonym">Calamoichthys calabaricus</name>
    <dbReference type="NCBI Taxonomy" id="27687"/>
    <lineage>
        <taxon>Eukaryota</taxon>
        <taxon>Metazoa</taxon>
        <taxon>Chordata</taxon>
        <taxon>Craniata</taxon>
        <taxon>Vertebrata</taxon>
        <taxon>Euteleostomi</taxon>
        <taxon>Actinopterygii</taxon>
        <taxon>Polypteriformes</taxon>
        <taxon>Polypteridae</taxon>
        <taxon>Erpetoichthys</taxon>
    </lineage>
</organism>
<dbReference type="GO" id="GO:0000086">
    <property type="term" value="P:G2/M transition of mitotic cell cycle"/>
    <property type="evidence" value="ECO:0007669"/>
    <property type="project" value="InterPro"/>
</dbReference>
<dbReference type="GO" id="GO:0042127">
    <property type="term" value="P:regulation of cell population proliferation"/>
    <property type="evidence" value="ECO:0007669"/>
    <property type="project" value="TreeGrafter"/>
</dbReference>
<dbReference type="InterPro" id="IPR036390">
    <property type="entry name" value="WH_DNA-bd_sf"/>
</dbReference>
<sequence>MENKENQPENNVTDGVELDDSLTNINWLGRFSSCGITSKRKTAATSKNKTVKPPRSPAVKRPPYSYSDLIKLAISSTPDRRLPLQHIYSWVEEHFPYYKYYANPGWKNSIRHSLSVQDIFVRHIEGSRRNAYWAIKSTSEDKRSCFQEKDHLSEAASGQIGYVSALPVMINMNAGGSSAPAQNKVSGLKKVQPLLPRGIAPRLIPVPIFVNPSAICTSSLSFTTSQSDHSSKVKRNIAPKPAISLNVPMVDSSVECHKNKPTERVQSGPESIITKRWKKDSGDVPRKKRKEKHQTLKEPEYHLHEDIFISNESEQQFVKEQTLTLKTSEEAFNLSPFKTPTKNKLNGVVTSTPCRESEWLNGSVFINSLKSATTPPESEDSLLDSSLFKSPNSNSLGYTSLGLATLGNSVRTNSGYEQSEKDLPEFSLLSFTPVKKQMHSERSGIITQNDSLTKVFEDFTLPEIEEGTNLANISWSAFSSEAN</sequence>
<dbReference type="GO" id="GO:0003700">
    <property type="term" value="F:DNA-binding transcription factor activity"/>
    <property type="evidence" value="ECO:0007669"/>
    <property type="project" value="InterPro"/>
</dbReference>
<evidence type="ECO:0000256" key="3">
    <source>
        <dbReference type="PROSITE-ProRule" id="PRU00089"/>
    </source>
</evidence>
<dbReference type="GO" id="GO:0000977">
    <property type="term" value="F:RNA polymerase II transcription regulatory region sequence-specific DNA binding"/>
    <property type="evidence" value="ECO:0007669"/>
    <property type="project" value="TreeGrafter"/>
</dbReference>
<dbReference type="InterPro" id="IPR036388">
    <property type="entry name" value="WH-like_DNA-bd_sf"/>
</dbReference>
<dbReference type="Ensembl" id="ENSECRT00000019799.1">
    <property type="protein sequence ID" value="ENSECRP00000019404.1"/>
    <property type="gene ID" value="ENSECRG00000012990.1"/>
</dbReference>
<dbReference type="Gene3D" id="1.10.10.10">
    <property type="entry name" value="Winged helix-like DNA-binding domain superfamily/Winged helix DNA-binding domain"/>
    <property type="match status" value="1"/>
</dbReference>
<dbReference type="GO" id="GO:0006357">
    <property type="term" value="P:regulation of transcription by RNA polymerase II"/>
    <property type="evidence" value="ECO:0007669"/>
    <property type="project" value="TreeGrafter"/>
</dbReference>